<dbReference type="OrthoDB" id="2086192at2"/>
<evidence type="ECO:0008006" key="3">
    <source>
        <dbReference type="Google" id="ProtNLM"/>
    </source>
</evidence>
<keyword evidence="2" id="KW-1185">Reference proteome</keyword>
<sequence>MKRVKYQEELEKEKEKLERLVGEALKNGTPIIQDEAIMTQNRKVDVLVVKIQREKERQKEER</sequence>
<accession>A0A1G5IWH5</accession>
<dbReference type="Proteomes" id="UP000198636">
    <property type="component" value="Unassembled WGS sequence"/>
</dbReference>
<protein>
    <recommendedName>
        <fullName evidence="3">Spo0E like sporulation regulatory protein</fullName>
    </recommendedName>
</protein>
<evidence type="ECO:0000313" key="1">
    <source>
        <dbReference type="EMBL" id="SCY80423.1"/>
    </source>
</evidence>
<organism evidence="1 2">
    <name type="scientific">Alkaliphilus peptidifermentans DSM 18978</name>
    <dbReference type="NCBI Taxonomy" id="1120976"/>
    <lineage>
        <taxon>Bacteria</taxon>
        <taxon>Bacillati</taxon>
        <taxon>Bacillota</taxon>
        <taxon>Clostridia</taxon>
        <taxon>Peptostreptococcales</taxon>
        <taxon>Natronincolaceae</taxon>
        <taxon>Alkaliphilus</taxon>
    </lineage>
</organism>
<evidence type="ECO:0000313" key="2">
    <source>
        <dbReference type="Proteomes" id="UP000198636"/>
    </source>
</evidence>
<proteinExistence type="predicted"/>
<name>A0A1G5IWH5_9FIRM</name>
<dbReference type="EMBL" id="FMUS01000016">
    <property type="protein sequence ID" value="SCY80423.1"/>
    <property type="molecule type" value="Genomic_DNA"/>
</dbReference>
<dbReference type="AlphaFoldDB" id="A0A1G5IWH5"/>
<gene>
    <name evidence="1" type="ORF">SAMN03080606_02563</name>
</gene>
<dbReference type="RefSeq" id="WP_091544024.1">
    <property type="nucleotide sequence ID" value="NZ_FMUS01000016.1"/>
</dbReference>
<reference evidence="1 2" key="1">
    <citation type="submission" date="2016-10" db="EMBL/GenBank/DDBJ databases">
        <authorList>
            <person name="de Groot N.N."/>
        </authorList>
    </citation>
    <scope>NUCLEOTIDE SEQUENCE [LARGE SCALE GENOMIC DNA]</scope>
    <source>
        <strain evidence="1 2">DSM 18978</strain>
    </source>
</reference>